<keyword evidence="2 5" id="KW-0812">Transmembrane</keyword>
<evidence type="ECO:0000256" key="2">
    <source>
        <dbReference type="ARBA" id="ARBA00022692"/>
    </source>
</evidence>
<organism evidence="6 7">
    <name type="scientific">Candidatus Curtissbacteria bacterium RIFCSPLOWO2_01_FULL_42_26</name>
    <dbReference type="NCBI Taxonomy" id="1797729"/>
    <lineage>
        <taxon>Bacteria</taxon>
        <taxon>Candidatus Curtissiibacteriota</taxon>
    </lineage>
</organism>
<feature type="transmembrane region" description="Helical" evidence="5">
    <location>
        <begin position="83"/>
        <end position="111"/>
    </location>
</feature>
<keyword evidence="3 5" id="KW-1133">Transmembrane helix</keyword>
<evidence type="ECO:0008006" key="8">
    <source>
        <dbReference type="Google" id="ProtNLM"/>
    </source>
</evidence>
<feature type="transmembrane region" description="Helical" evidence="5">
    <location>
        <begin position="6"/>
        <end position="24"/>
    </location>
</feature>
<dbReference type="PANTHER" id="PTHR43847:SF1">
    <property type="entry name" value="BLL3993 PROTEIN"/>
    <property type="match status" value="1"/>
</dbReference>
<dbReference type="GO" id="GO:0004671">
    <property type="term" value="F:protein C-terminal S-isoprenylcysteine carboxyl O-methyltransferase activity"/>
    <property type="evidence" value="ECO:0007669"/>
    <property type="project" value="InterPro"/>
</dbReference>
<accession>A0A1F5HWX0</accession>
<evidence type="ECO:0000256" key="3">
    <source>
        <dbReference type="ARBA" id="ARBA00022989"/>
    </source>
</evidence>
<dbReference type="GO" id="GO:0016020">
    <property type="term" value="C:membrane"/>
    <property type="evidence" value="ECO:0007669"/>
    <property type="project" value="UniProtKB-SubCell"/>
</dbReference>
<evidence type="ECO:0000313" key="6">
    <source>
        <dbReference type="EMBL" id="OGE08479.1"/>
    </source>
</evidence>
<name>A0A1F5HWX0_9BACT</name>
<gene>
    <name evidence="6" type="ORF">A3A60_04435</name>
</gene>
<dbReference type="AlphaFoldDB" id="A0A1F5HWX0"/>
<evidence type="ECO:0000313" key="7">
    <source>
        <dbReference type="Proteomes" id="UP000179227"/>
    </source>
</evidence>
<evidence type="ECO:0000256" key="1">
    <source>
        <dbReference type="ARBA" id="ARBA00004141"/>
    </source>
</evidence>
<comment type="caution">
    <text evidence="6">The sequence shown here is derived from an EMBL/GenBank/DDBJ whole genome shotgun (WGS) entry which is preliminary data.</text>
</comment>
<protein>
    <recommendedName>
        <fullName evidence="8">Steroid 5-alpha reductase C-terminal domain-containing protein</fullName>
    </recommendedName>
</protein>
<dbReference type="Pfam" id="PF04140">
    <property type="entry name" value="ICMT"/>
    <property type="match status" value="1"/>
</dbReference>
<proteinExistence type="predicted"/>
<sequence>MKGKFLLYAQLVLLILLFYFGNFGKIFSNPSLAIIFIAGVFLALWAFYNLGFDTYTPFPEPKKEGKHVQNGAYKYIRHPMYTAIMAIGLALLLSSATFVSAVIYLLLLYVLDTKASLEEEYLVKIHPAYKAYSQKTKKFIPFVY</sequence>
<dbReference type="STRING" id="1797729.A3A60_04435"/>
<reference evidence="6 7" key="1">
    <citation type="journal article" date="2016" name="Nat. Commun.">
        <title>Thousands of microbial genomes shed light on interconnected biogeochemical processes in an aquifer system.</title>
        <authorList>
            <person name="Anantharaman K."/>
            <person name="Brown C.T."/>
            <person name="Hug L.A."/>
            <person name="Sharon I."/>
            <person name="Castelle C.J."/>
            <person name="Probst A.J."/>
            <person name="Thomas B.C."/>
            <person name="Singh A."/>
            <person name="Wilkins M.J."/>
            <person name="Karaoz U."/>
            <person name="Brodie E.L."/>
            <person name="Williams K.H."/>
            <person name="Hubbard S.S."/>
            <person name="Banfield J.F."/>
        </authorList>
    </citation>
    <scope>NUCLEOTIDE SEQUENCE [LARGE SCALE GENOMIC DNA]</scope>
</reference>
<dbReference type="InterPro" id="IPR007269">
    <property type="entry name" value="ICMT_MeTrfase"/>
</dbReference>
<dbReference type="InterPro" id="IPR052527">
    <property type="entry name" value="Metal_cation-efflux_comp"/>
</dbReference>
<dbReference type="Proteomes" id="UP000179227">
    <property type="component" value="Unassembled WGS sequence"/>
</dbReference>
<evidence type="ECO:0000256" key="5">
    <source>
        <dbReference type="SAM" id="Phobius"/>
    </source>
</evidence>
<feature type="transmembrane region" description="Helical" evidence="5">
    <location>
        <begin position="31"/>
        <end position="48"/>
    </location>
</feature>
<comment type="subcellular location">
    <subcellularLocation>
        <location evidence="1">Membrane</location>
        <topology evidence="1">Multi-pass membrane protein</topology>
    </subcellularLocation>
</comment>
<keyword evidence="4 5" id="KW-0472">Membrane</keyword>
<dbReference type="PANTHER" id="PTHR43847">
    <property type="entry name" value="BLL3993 PROTEIN"/>
    <property type="match status" value="1"/>
</dbReference>
<dbReference type="EMBL" id="MFBS01000035">
    <property type="protein sequence ID" value="OGE08479.1"/>
    <property type="molecule type" value="Genomic_DNA"/>
</dbReference>
<evidence type="ECO:0000256" key="4">
    <source>
        <dbReference type="ARBA" id="ARBA00023136"/>
    </source>
</evidence>
<dbReference type="Gene3D" id="1.20.120.1630">
    <property type="match status" value="1"/>
</dbReference>